<dbReference type="Pfam" id="PF00072">
    <property type="entry name" value="Response_reg"/>
    <property type="match status" value="2"/>
</dbReference>
<feature type="domain" description="GGDEF" evidence="5">
    <location>
        <begin position="303"/>
        <end position="435"/>
    </location>
</feature>
<dbReference type="InterPro" id="IPR000160">
    <property type="entry name" value="GGDEF_dom"/>
</dbReference>
<comment type="catalytic activity">
    <reaction evidence="2">
        <text>2 GTP = 3',3'-c-di-GMP + 2 diphosphate</text>
        <dbReference type="Rhea" id="RHEA:24898"/>
        <dbReference type="ChEBI" id="CHEBI:33019"/>
        <dbReference type="ChEBI" id="CHEBI:37565"/>
        <dbReference type="ChEBI" id="CHEBI:58805"/>
        <dbReference type="EC" id="2.7.7.65"/>
    </reaction>
</comment>
<dbReference type="EMBL" id="JAOVZR010000001">
    <property type="protein sequence ID" value="MCY0147763.1"/>
    <property type="molecule type" value="Genomic_DNA"/>
</dbReference>
<dbReference type="SMART" id="SM00267">
    <property type="entry name" value="GGDEF"/>
    <property type="match status" value="1"/>
</dbReference>
<organism evidence="6 7">
    <name type="scientific">Hoeflea algicola</name>
    <dbReference type="NCBI Taxonomy" id="2983763"/>
    <lineage>
        <taxon>Bacteria</taxon>
        <taxon>Pseudomonadati</taxon>
        <taxon>Pseudomonadota</taxon>
        <taxon>Alphaproteobacteria</taxon>
        <taxon>Hyphomicrobiales</taxon>
        <taxon>Rhizobiaceae</taxon>
        <taxon>Hoeflea</taxon>
    </lineage>
</organism>
<evidence type="ECO:0000313" key="6">
    <source>
        <dbReference type="EMBL" id="MCY0147763.1"/>
    </source>
</evidence>
<gene>
    <name evidence="6" type="ORF">OEG84_08550</name>
</gene>
<dbReference type="GO" id="GO:0052621">
    <property type="term" value="F:diguanylate cyclase activity"/>
    <property type="evidence" value="ECO:0007669"/>
    <property type="project" value="UniProtKB-EC"/>
</dbReference>
<comment type="caution">
    <text evidence="3">Lacks conserved residue(s) required for the propagation of feature annotation.</text>
</comment>
<dbReference type="EC" id="2.7.7.65" evidence="1"/>
<dbReference type="NCBIfam" id="TIGR00254">
    <property type="entry name" value="GGDEF"/>
    <property type="match status" value="1"/>
</dbReference>
<proteinExistence type="predicted"/>
<feature type="domain" description="Response regulatory" evidence="4">
    <location>
        <begin position="20"/>
        <end position="135"/>
    </location>
</feature>
<accession>A0ABT3Z7K6</accession>
<comment type="caution">
    <text evidence="6">The sequence shown here is derived from an EMBL/GenBank/DDBJ whole genome shotgun (WGS) entry which is preliminary data.</text>
</comment>
<evidence type="ECO:0000256" key="1">
    <source>
        <dbReference type="ARBA" id="ARBA00012528"/>
    </source>
</evidence>
<evidence type="ECO:0000259" key="4">
    <source>
        <dbReference type="PROSITE" id="PS50110"/>
    </source>
</evidence>
<keyword evidence="6" id="KW-0548">Nucleotidyltransferase</keyword>
<dbReference type="PANTHER" id="PTHR45138:SF9">
    <property type="entry name" value="DIGUANYLATE CYCLASE DGCM-RELATED"/>
    <property type="match status" value="1"/>
</dbReference>
<dbReference type="PROSITE" id="PS50887">
    <property type="entry name" value="GGDEF"/>
    <property type="match status" value="1"/>
</dbReference>
<keyword evidence="7" id="KW-1185">Reference proteome</keyword>
<dbReference type="SMART" id="SM00448">
    <property type="entry name" value="REC"/>
    <property type="match status" value="2"/>
</dbReference>
<evidence type="ECO:0000256" key="3">
    <source>
        <dbReference type="PROSITE-ProRule" id="PRU00169"/>
    </source>
</evidence>
<dbReference type="InterPro" id="IPR029787">
    <property type="entry name" value="Nucleotide_cyclase"/>
</dbReference>
<dbReference type="InterPro" id="IPR011006">
    <property type="entry name" value="CheY-like_superfamily"/>
</dbReference>
<keyword evidence="3" id="KW-0597">Phosphoprotein</keyword>
<keyword evidence="6" id="KW-0808">Transferase</keyword>
<protein>
    <recommendedName>
        <fullName evidence="1">diguanylate cyclase</fullName>
        <ecNumber evidence="1">2.7.7.65</ecNumber>
    </recommendedName>
</protein>
<evidence type="ECO:0000259" key="5">
    <source>
        <dbReference type="PROSITE" id="PS50887"/>
    </source>
</evidence>
<dbReference type="CDD" id="cd01949">
    <property type="entry name" value="GGDEF"/>
    <property type="match status" value="1"/>
</dbReference>
<dbReference type="InterPro" id="IPR050469">
    <property type="entry name" value="Diguanylate_Cyclase"/>
</dbReference>
<dbReference type="PROSITE" id="PS50110">
    <property type="entry name" value="RESPONSE_REGULATORY"/>
    <property type="match status" value="2"/>
</dbReference>
<dbReference type="RefSeq" id="WP_267653361.1">
    <property type="nucleotide sequence ID" value="NZ_JAOVZR010000001.1"/>
</dbReference>
<dbReference type="Gene3D" id="3.30.70.270">
    <property type="match status" value="1"/>
</dbReference>
<evidence type="ECO:0000313" key="7">
    <source>
        <dbReference type="Proteomes" id="UP001073227"/>
    </source>
</evidence>
<sequence length="442" mass="49502">MPFRKPNSRSAPLGVFEDLEILLVEDSRTYIAALKQRLAGEYGMRVTSCSTLEILHSVLEEAPERFALALIDLNLPGAPAGEALDLLLSKNIPAIVFTATFSDLKRKQVLTKHVADYVLKDGKDAIENLVKAAIRILSNRGAHVLVVDDSMTMREMLSEQLLRQLYRVTAVASGEAALEALEEDDDFDLAVINYLMPEMNGLTLVEQIRQRRDFDQLRIIGMSSLEDRSLTARFLRAGANDFLHQPLGIEEFRWRVAQNIQTTNQVRQLRELAARDYLTGLYNRRYFFDYGPRRIALARKHNQAQSLAIVDIDHFKRLNDTYGHEIGDVALKSVAGQLADMCGNEQLLARLGGEEFGLLISGRNFAEAREFCERLRSSIEQMPITTADGELSVTISIGLAEIAPEEMFDNYLNAADQFLYMAKHAGRNCVFSETDIGGKAVA</sequence>
<dbReference type="InterPro" id="IPR043128">
    <property type="entry name" value="Rev_trsase/Diguanyl_cyclase"/>
</dbReference>
<dbReference type="SUPFAM" id="SSF52172">
    <property type="entry name" value="CheY-like"/>
    <property type="match status" value="2"/>
</dbReference>
<dbReference type="PANTHER" id="PTHR45138">
    <property type="entry name" value="REGULATORY COMPONENTS OF SENSORY TRANSDUCTION SYSTEM"/>
    <property type="match status" value="1"/>
</dbReference>
<name>A0ABT3Z7K6_9HYPH</name>
<dbReference type="SUPFAM" id="SSF55073">
    <property type="entry name" value="Nucleotide cyclase"/>
    <property type="match status" value="1"/>
</dbReference>
<dbReference type="Pfam" id="PF00990">
    <property type="entry name" value="GGDEF"/>
    <property type="match status" value="1"/>
</dbReference>
<dbReference type="Gene3D" id="3.40.50.2300">
    <property type="match status" value="2"/>
</dbReference>
<feature type="domain" description="Response regulatory" evidence="4">
    <location>
        <begin position="143"/>
        <end position="260"/>
    </location>
</feature>
<reference evidence="6" key="1">
    <citation type="submission" date="2022-10" db="EMBL/GenBank/DDBJ databases">
        <title>Hoeflea sp. G2-23, isolated from marine algae.</title>
        <authorList>
            <person name="Kristyanto S."/>
            <person name="Kim J.M."/>
            <person name="Jeon C.O."/>
        </authorList>
    </citation>
    <scope>NUCLEOTIDE SEQUENCE</scope>
    <source>
        <strain evidence="6">G2-23</strain>
    </source>
</reference>
<dbReference type="InterPro" id="IPR001789">
    <property type="entry name" value="Sig_transdc_resp-reg_receiver"/>
</dbReference>
<feature type="modified residue" description="4-aspartylphosphate" evidence="3">
    <location>
        <position position="72"/>
    </location>
</feature>
<dbReference type="Proteomes" id="UP001073227">
    <property type="component" value="Unassembled WGS sequence"/>
</dbReference>
<evidence type="ECO:0000256" key="2">
    <source>
        <dbReference type="ARBA" id="ARBA00034247"/>
    </source>
</evidence>